<name>A0A3D2SD57_9BACE</name>
<protein>
    <recommendedName>
        <fullName evidence="4">DUF4270 domain-containing protein</fullName>
    </recommendedName>
</protein>
<feature type="signal peptide" evidence="1">
    <location>
        <begin position="1"/>
        <end position="23"/>
    </location>
</feature>
<dbReference type="PROSITE" id="PS51257">
    <property type="entry name" value="PROKAR_LIPOPROTEIN"/>
    <property type="match status" value="1"/>
</dbReference>
<dbReference type="EMBL" id="DPVG01000192">
    <property type="protein sequence ID" value="HCK24192.1"/>
    <property type="molecule type" value="Genomic_DNA"/>
</dbReference>
<feature type="non-terminal residue" evidence="2">
    <location>
        <position position="420"/>
    </location>
</feature>
<dbReference type="Proteomes" id="UP000263098">
    <property type="component" value="Unassembled WGS sequence"/>
</dbReference>
<reference evidence="2 3" key="1">
    <citation type="journal article" date="2018" name="Nat. Biotechnol.">
        <title>A standardized bacterial taxonomy based on genome phylogeny substantially revises the tree of life.</title>
        <authorList>
            <person name="Parks D.H."/>
            <person name="Chuvochina M."/>
            <person name="Waite D.W."/>
            <person name="Rinke C."/>
            <person name="Skarshewski A."/>
            <person name="Chaumeil P.A."/>
            <person name="Hugenholtz P."/>
        </authorList>
    </citation>
    <scope>NUCLEOTIDE SEQUENCE [LARGE SCALE GENOMIC DNA]</scope>
    <source>
        <strain evidence="2">UBA9667</strain>
    </source>
</reference>
<proteinExistence type="predicted"/>
<organism evidence="2 3">
    <name type="scientific">Bacteroides graminisolvens</name>
    <dbReference type="NCBI Taxonomy" id="477666"/>
    <lineage>
        <taxon>Bacteria</taxon>
        <taxon>Pseudomonadati</taxon>
        <taxon>Bacteroidota</taxon>
        <taxon>Bacteroidia</taxon>
        <taxon>Bacteroidales</taxon>
        <taxon>Bacteroidaceae</taxon>
        <taxon>Bacteroides</taxon>
    </lineage>
</organism>
<comment type="caution">
    <text evidence="2">The sequence shown here is derived from an EMBL/GenBank/DDBJ whole genome shotgun (WGS) entry which is preliminary data.</text>
</comment>
<gene>
    <name evidence="2" type="ORF">DHW31_05280</name>
</gene>
<sequence length="420" mass="46541">MKPGIWIITYLFCLLLASCRDEASSAGGKWVESSFYNIQTDTCTVLLSTILADSVATSGDSICQIGHYRGTTWGDIQASFYAEYSVPSVSLNEETTYRFDSITIIMSPSGSYLGDTISTPQHIYMHKLTSNMALDKDGYLYNTTSYPYEATPFATLTFKNQPVKKKKLELRLPDEFGQELLGLMKDQSIYFRSQDYFRSYLKGIAFVPDKADKCISGFGVSDSSMYIKLYYSQIASSITNMSTVFTPSSTLKYNKTVQDRSNSILADIVPGSNNALSSNKTEHQAVVQGMVGNYVKIEFPHLNNLLLQGDMVTIESAMLYLYPIDGTYDTEMPLPSSLSMYTLDDSNVAQEAITDSYGTSVQDGSLVSDKSVANGTYYTFDITSFLQDNLGTFGMNRQNLMLMLPNSEFSTTLSGVTFGD</sequence>
<accession>A0A3D2SD57</accession>
<evidence type="ECO:0000256" key="1">
    <source>
        <dbReference type="SAM" id="SignalP"/>
    </source>
</evidence>
<evidence type="ECO:0008006" key="4">
    <source>
        <dbReference type="Google" id="ProtNLM"/>
    </source>
</evidence>
<keyword evidence="1" id="KW-0732">Signal</keyword>
<dbReference type="InterPro" id="IPR025366">
    <property type="entry name" value="DUF4270"/>
</dbReference>
<evidence type="ECO:0000313" key="2">
    <source>
        <dbReference type="EMBL" id="HCK24192.1"/>
    </source>
</evidence>
<dbReference type="Pfam" id="PF14092">
    <property type="entry name" value="DUF4270"/>
    <property type="match status" value="1"/>
</dbReference>
<evidence type="ECO:0000313" key="3">
    <source>
        <dbReference type="Proteomes" id="UP000263098"/>
    </source>
</evidence>
<feature type="chain" id="PRO_5017700372" description="DUF4270 domain-containing protein" evidence="1">
    <location>
        <begin position="24"/>
        <end position="420"/>
    </location>
</feature>
<dbReference type="AlphaFoldDB" id="A0A3D2SD57"/>